<evidence type="ECO:0000256" key="1">
    <source>
        <dbReference type="ARBA" id="ARBA00022729"/>
    </source>
</evidence>
<dbReference type="Pfam" id="PF02638">
    <property type="entry name" value="GHL10"/>
    <property type="match status" value="1"/>
</dbReference>
<feature type="signal peptide" evidence="2">
    <location>
        <begin position="1"/>
        <end position="20"/>
    </location>
</feature>
<sequence>MKKFLIFLSALIVSCTSSNDYPPVQPVVKPTLGKGIKGVWVTNVASPALSSAANIKETVRVCKESGITDIFTVVWNKGRTLYPSTVMNTEFGKPIMEGYEGRDPLQEMITEAHKEGIKVHAWFEYGFAASNSKQGGDIIAKYPSWAAKDKTGALLTSSSGFEWMNGINPDVQNFMKSLILEVVKKYDVDGIQGDDRLPAMPIAGGYDDYTVQLYKKEKGVNPPTSENDATWKDWRANKLTEFLGDLYKTVKATKSNVIVSMAPSVHPWAKDNYLQDWPTWLDKKYCDYVIPQVYRYDLSAYSQTLKDQVKYVKNSADLSKLYAGVLIQSGTYNATNQFLDQMVNENRNNGVTGEIFFFFEGLKYNSDYFTKTYPKK</sequence>
<dbReference type="RefSeq" id="WP_179006382.1">
    <property type="nucleotide sequence ID" value="NZ_JBHSCO010000005.1"/>
</dbReference>
<dbReference type="PROSITE" id="PS51257">
    <property type="entry name" value="PROKAR_LIPOPROTEIN"/>
    <property type="match status" value="1"/>
</dbReference>
<dbReference type="PANTHER" id="PTHR43405">
    <property type="entry name" value="GLYCOSYL HYDROLASE DIGH"/>
    <property type="match status" value="1"/>
</dbReference>
<dbReference type="SUPFAM" id="SSF51445">
    <property type="entry name" value="(Trans)glycosidases"/>
    <property type="match status" value="1"/>
</dbReference>
<dbReference type="Gene3D" id="3.20.20.80">
    <property type="entry name" value="Glycosidases"/>
    <property type="match status" value="1"/>
</dbReference>
<dbReference type="EMBL" id="JBHSCO010000005">
    <property type="protein sequence ID" value="MFC4392588.1"/>
    <property type="molecule type" value="Genomic_DNA"/>
</dbReference>
<feature type="domain" description="Glycosyl hydrolase-like 10" evidence="3">
    <location>
        <begin position="36"/>
        <end position="321"/>
    </location>
</feature>
<dbReference type="GO" id="GO:0016787">
    <property type="term" value="F:hydrolase activity"/>
    <property type="evidence" value="ECO:0007669"/>
    <property type="project" value="UniProtKB-KW"/>
</dbReference>
<keyword evidence="5" id="KW-1185">Reference proteome</keyword>
<keyword evidence="1 2" id="KW-0732">Signal</keyword>
<evidence type="ECO:0000259" key="3">
    <source>
        <dbReference type="Pfam" id="PF02638"/>
    </source>
</evidence>
<accession>A0ABV8W6Z4</accession>
<gene>
    <name evidence="4" type="ORF">ACFOY0_16425</name>
</gene>
<dbReference type="InterPro" id="IPR003790">
    <property type="entry name" value="GHL10"/>
</dbReference>
<dbReference type="PANTHER" id="PTHR43405:SF1">
    <property type="entry name" value="GLYCOSYL HYDROLASE DIGH"/>
    <property type="match status" value="1"/>
</dbReference>
<evidence type="ECO:0000313" key="4">
    <source>
        <dbReference type="EMBL" id="MFC4392588.1"/>
    </source>
</evidence>
<comment type="caution">
    <text evidence="4">The sequence shown here is derived from an EMBL/GenBank/DDBJ whole genome shotgun (WGS) entry which is preliminary data.</text>
</comment>
<keyword evidence="4" id="KW-0378">Hydrolase</keyword>
<protein>
    <submittedName>
        <fullName evidence="4">Glycoside hydrolase family 10 protein</fullName>
    </submittedName>
</protein>
<dbReference type="InterPro" id="IPR052177">
    <property type="entry name" value="Divisome_Glycosyl_Hydrolase"/>
</dbReference>
<dbReference type="Proteomes" id="UP001595719">
    <property type="component" value="Unassembled WGS sequence"/>
</dbReference>
<dbReference type="InterPro" id="IPR017853">
    <property type="entry name" value="GH"/>
</dbReference>
<organism evidence="4 5">
    <name type="scientific">Flavobacterium quisquiliarum</name>
    <dbReference type="NCBI Taxonomy" id="1834436"/>
    <lineage>
        <taxon>Bacteria</taxon>
        <taxon>Pseudomonadati</taxon>
        <taxon>Bacteroidota</taxon>
        <taxon>Flavobacteriia</taxon>
        <taxon>Flavobacteriales</taxon>
        <taxon>Flavobacteriaceae</taxon>
        <taxon>Flavobacterium</taxon>
    </lineage>
</organism>
<proteinExistence type="predicted"/>
<feature type="chain" id="PRO_5047421135" evidence="2">
    <location>
        <begin position="21"/>
        <end position="376"/>
    </location>
</feature>
<name>A0ABV8W6Z4_9FLAO</name>
<reference evidence="5" key="1">
    <citation type="journal article" date="2019" name="Int. J. Syst. Evol. Microbiol.">
        <title>The Global Catalogue of Microorganisms (GCM) 10K type strain sequencing project: providing services to taxonomists for standard genome sequencing and annotation.</title>
        <authorList>
            <consortium name="The Broad Institute Genomics Platform"/>
            <consortium name="The Broad Institute Genome Sequencing Center for Infectious Disease"/>
            <person name="Wu L."/>
            <person name="Ma J."/>
        </authorList>
    </citation>
    <scope>NUCLEOTIDE SEQUENCE [LARGE SCALE GENOMIC DNA]</scope>
    <source>
        <strain evidence="5">CGMCC 1.15345</strain>
    </source>
</reference>
<evidence type="ECO:0000313" key="5">
    <source>
        <dbReference type="Proteomes" id="UP001595719"/>
    </source>
</evidence>
<evidence type="ECO:0000256" key="2">
    <source>
        <dbReference type="SAM" id="SignalP"/>
    </source>
</evidence>